<keyword evidence="2" id="KW-0520">NAD</keyword>
<dbReference type="PROSITE" id="PS50305">
    <property type="entry name" value="SIRTUIN"/>
    <property type="match status" value="1"/>
</dbReference>
<dbReference type="EMBL" id="CAMXCT030001435">
    <property type="protein sequence ID" value="CAL4777353.1"/>
    <property type="molecule type" value="Genomic_DNA"/>
</dbReference>
<dbReference type="EMBL" id="CAMXCT020001435">
    <property type="protein sequence ID" value="CAL1143416.1"/>
    <property type="molecule type" value="Genomic_DNA"/>
</dbReference>
<dbReference type="SUPFAM" id="SSF52467">
    <property type="entry name" value="DHS-like NAD/FAD-binding domain"/>
    <property type="match status" value="1"/>
</dbReference>
<name>A0A9P1CGX2_9DINO</name>
<dbReference type="AlphaFoldDB" id="A0A9P1CGX2"/>
<reference evidence="6" key="2">
    <citation type="submission" date="2024-04" db="EMBL/GenBank/DDBJ databases">
        <authorList>
            <person name="Chen Y."/>
            <person name="Shah S."/>
            <person name="Dougan E. K."/>
            <person name="Thang M."/>
            <person name="Chan C."/>
        </authorList>
    </citation>
    <scope>NUCLEOTIDE SEQUENCE [LARGE SCALE GENOMIC DNA]</scope>
</reference>
<feature type="domain" description="Deacetylase sirtuin-type" evidence="4">
    <location>
        <begin position="4"/>
        <end position="309"/>
    </location>
</feature>
<evidence type="ECO:0000313" key="5">
    <source>
        <dbReference type="EMBL" id="CAI3990041.1"/>
    </source>
</evidence>
<evidence type="ECO:0000259" key="4">
    <source>
        <dbReference type="PROSITE" id="PS50305"/>
    </source>
</evidence>
<comment type="caution">
    <text evidence="3">Lacks conserved residue(s) required for the propagation of feature annotation.</text>
</comment>
<dbReference type="InterPro" id="IPR026591">
    <property type="entry name" value="Sirtuin_cat_small_dom_sf"/>
</dbReference>
<dbReference type="EMBL" id="CAMXCT010001435">
    <property type="protein sequence ID" value="CAI3990041.1"/>
    <property type="molecule type" value="Genomic_DNA"/>
</dbReference>
<organism evidence="5">
    <name type="scientific">Cladocopium goreaui</name>
    <dbReference type="NCBI Taxonomy" id="2562237"/>
    <lineage>
        <taxon>Eukaryota</taxon>
        <taxon>Sar</taxon>
        <taxon>Alveolata</taxon>
        <taxon>Dinophyceae</taxon>
        <taxon>Suessiales</taxon>
        <taxon>Symbiodiniaceae</taxon>
        <taxon>Cladocopium</taxon>
    </lineage>
</organism>
<dbReference type="GO" id="GO:0005634">
    <property type="term" value="C:nucleus"/>
    <property type="evidence" value="ECO:0007669"/>
    <property type="project" value="TreeGrafter"/>
</dbReference>
<evidence type="ECO:0000313" key="7">
    <source>
        <dbReference type="EMBL" id="CAL4777353.1"/>
    </source>
</evidence>
<evidence type="ECO:0000256" key="2">
    <source>
        <dbReference type="ARBA" id="ARBA00023027"/>
    </source>
</evidence>
<dbReference type="GO" id="GO:0017136">
    <property type="term" value="F:histone deacetylase activity, NAD-dependent"/>
    <property type="evidence" value="ECO:0007669"/>
    <property type="project" value="TreeGrafter"/>
</dbReference>
<protein>
    <submittedName>
        <fullName evidence="7">Deacetylase sirtuin-type domain-containing protein</fullName>
    </submittedName>
</protein>
<evidence type="ECO:0000256" key="1">
    <source>
        <dbReference type="ARBA" id="ARBA00022679"/>
    </source>
</evidence>
<gene>
    <name evidence="5" type="ORF">C1SCF055_LOCUS17062</name>
</gene>
<evidence type="ECO:0000313" key="6">
    <source>
        <dbReference type="EMBL" id="CAL1143416.1"/>
    </source>
</evidence>
<evidence type="ECO:0000313" key="8">
    <source>
        <dbReference type="Proteomes" id="UP001152797"/>
    </source>
</evidence>
<dbReference type="Gene3D" id="3.40.50.1220">
    <property type="entry name" value="TPP-binding domain"/>
    <property type="match status" value="1"/>
</dbReference>
<reference evidence="5" key="1">
    <citation type="submission" date="2022-10" db="EMBL/GenBank/DDBJ databases">
        <authorList>
            <person name="Chen Y."/>
            <person name="Dougan E. K."/>
            <person name="Chan C."/>
            <person name="Rhodes N."/>
            <person name="Thang M."/>
        </authorList>
    </citation>
    <scope>NUCLEOTIDE SEQUENCE</scope>
</reference>
<keyword evidence="8" id="KW-1185">Reference proteome</keyword>
<dbReference type="InterPro" id="IPR026590">
    <property type="entry name" value="Ssirtuin_cat_dom"/>
</dbReference>
<proteinExistence type="predicted"/>
<accession>A0A9P1CGX2</accession>
<dbReference type="InterPro" id="IPR029035">
    <property type="entry name" value="DHS-like_NAD/FAD-binding_dom"/>
</dbReference>
<dbReference type="GO" id="GO:0070403">
    <property type="term" value="F:NAD+ binding"/>
    <property type="evidence" value="ECO:0007669"/>
    <property type="project" value="TreeGrafter"/>
</dbReference>
<dbReference type="PANTHER" id="PTHR11085:SF10">
    <property type="entry name" value="NAD-DEPENDENT PROTEIN DEACYLASE SIRTUIN-5, MITOCHONDRIAL-RELATED"/>
    <property type="match status" value="1"/>
</dbReference>
<sequence length="326" mass="35887">MASMGSDNSEIIDAAFALAEADWVLVASGAGLSADSGLDTYEGLRDQGVDYDILCRAELLYDKPALFHSFWLGSLLKYRGTAPHEGFQILENLLRERADMGRVYLYTSNVDGHLRQLQGFPLCEIHGCCEDWMCSSHLAPPPSEGLSQRWITVCEEQRKLLDGRDARAACGSPEAFKLPSDASLDMLVCSCGLPLRPAVLMFGDEDEALLDILRQAWETYQRWEDGMERELKAGGRLVILEIGVGHRVEVIRQECDEVQKDVAAAGGTVTLIRINLDEQILSKPLVADGTGRIRKICLQLSSLEALKLIGEVNTTTASQVEKMQGV</sequence>
<dbReference type="Proteomes" id="UP001152797">
    <property type="component" value="Unassembled WGS sequence"/>
</dbReference>
<dbReference type="OrthoDB" id="424302at2759"/>
<keyword evidence="1" id="KW-0808">Transferase</keyword>
<evidence type="ECO:0000256" key="3">
    <source>
        <dbReference type="PROSITE-ProRule" id="PRU00236"/>
    </source>
</evidence>
<comment type="caution">
    <text evidence="5">The sequence shown here is derived from an EMBL/GenBank/DDBJ whole genome shotgun (WGS) entry which is preliminary data.</text>
</comment>
<dbReference type="Gene3D" id="3.30.1600.10">
    <property type="entry name" value="SIR2/SIRT2 'Small Domain"/>
    <property type="match status" value="1"/>
</dbReference>
<dbReference type="PANTHER" id="PTHR11085">
    <property type="entry name" value="NAD-DEPENDENT PROTEIN DEACYLASE SIRTUIN-5, MITOCHONDRIAL-RELATED"/>
    <property type="match status" value="1"/>
</dbReference>
<dbReference type="InterPro" id="IPR050134">
    <property type="entry name" value="NAD-dep_sirtuin_deacylases"/>
</dbReference>